<evidence type="ECO:0000313" key="2">
    <source>
        <dbReference type="Proteomes" id="UP001239111"/>
    </source>
</evidence>
<comment type="caution">
    <text evidence="1">The sequence shown here is derived from an EMBL/GenBank/DDBJ whole genome shotgun (WGS) entry which is preliminary data.</text>
</comment>
<protein>
    <submittedName>
        <fullName evidence="1">Uncharacterized protein</fullName>
    </submittedName>
</protein>
<organism evidence="1 2">
    <name type="scientific">Eretmocerus hayati</name>
    <dbReference type="NCBI Taxonomy" id="131215"/>
    <lineage>
        <taxon>Eukaryota</taxon>
        <taxon>Metazoa</taxon>
        <taxon>Ecdysozoa</taxon>
        <taxon>Arthropoda</taxon>
        <taxon>Hexapoda</taxon>
        <taxon>Insecta</taxon>
        <taxon>Pterygota</taxon>
        <taxon>Neoptera</taxon>
        <taxon>Endopterygota</taxon>
        <taxon>Hymenoptera</taxon>
        <taxon>Apocrita</taxon>
        <taxon>Proctotrupomorpha</taxon>
        <taxon>Chalcidoidea</taxon>
        <taxon>Aphelinidae</taxon>
        <taxon>Aphelininae</taxon>
        <taxon>Eretmocerus</taxon>
    </lineage>
</organism>
<reference evidence="1" key="1">
    <citation type="submission" date="2023-04" db="EMBL/GenBank/DDBJ databases">
        <title>A chromosome-level genome assembly of the parasitoid wasp Eretmocerus hayati.</title>
        <authorList>
            <person name="Zhong Y."/>
            <person name="Liu S."/>
            <person name="Liu Y."/>
        </authorList>
    </citation>
    <scope>NUCLEOTIDE SEQUENCE</scope>
    <source>
        <strain evidence="1">ZJU_SS_LIU_2023</strain>
    </source>
</reference>
<sequence>MKFPIFCLLIHIILLKGQIIADAEPIAGPDLRLAKPHEFSFVVAIEIRLLGTGEYAFCTGSIISKNHVLTVAHCVRGDEEKRVEVLAGSHNLNQCKRYRVATWVTYEMWAKKYHKTLIEDVEVTNDIAVLILAEKIVLSRMKKATFSQKRTEKLYGLDARMVGWKTDSRNSETSLYNADVTILTREACYDFNNLLKKEVEYIPKSFLCAIAEPYVIGNKGDSGAPLVYKDKKILGVLRGISPDDNAAAEGLNIFTSIDPYKEFIYSFLNG</sequence>
<proteinExistence type="predicted"/>
<dbReference type="EMBL" id="CM056744">
    <property type="protein sequence ID" value="KAJ8668671.1"/>
    <property type="molecule type" value="Genomic_DNA"/>
</dbReference>
<keyword evidence="2" id="KW-1185">Reference proteome</keyword>
<evidence type="ECO:0000313" key="1">
    <source>
        <dbReference type="EMBL" id="KAJ8668671.1"/>
    </source>
</evidence>
<accession>A0ACC2NCM3</accession>
<name>A0ACC2NCM3_9HYME</name>
<dbReference type="Proteomes" id="UP001239111">
    <property type="component" value="Chromosome 4"/>
</dbReference>
<gene>
    <name evidence="1" type="ORF">QAD02_010334</name>
</gene>